<gene>
    <name evidence="2" type="ORF">BPAE_0063g00480</name>
</gene>
<evidence type="ECO:0000256" key="1">
    <source>
        <dbReference type="SAM" id="MobiDB-lite"/>
    </source>
</evidence>
<organism evidence="2 3">
    <name type="scientific">Botrytis paeoniae</name>
    <dbReference type="NCBI Taxonomy" id="278948"/>
    <lineage>
        <taxon>Eukaryota</taxon>
        <taxon>Fungi</taxon>
        <taxon>Dikarya</taxon>
        <taxon>Ascomycota</taxon>
        <taxon>Pezizomycotina</taxon>
        <taxon>Leotiomycetes</taxon>
        <taxon>Helotiales</taxon>
        <taxon>Sclerotiniaceae</taxon>
        <taxon>Botrytis</taxon>
    </lineage>
</organism>
<feature type="compositionally biased region" description="Low complexity" evidence="1">
    <location>
        <begin position="11"/>
        <end position="21"/>
    </location>
</feature>
<reference evidence="2 3" key="1">
    <citation type="submission" date="2017-12" db="EMBL/GenBank/DDBJ databases">
        <title>Comparative genomics of Botrytis spp.</title>
        <authorList>
            <person name="Valero-Jimenez C.A."/>
            <person name="Tapia P."/>
            <person name="Veloso J."/>
            <person name="Silva-Moreno E."/>
            <person name="Staats M."/>
            <person name="Valdes J.H."/>
            <person name="Van Kan J.A.L."/>
        </authorList>
    </citation>
    <scope>NUCLEOTIDE SEQUENCE [LARGE SCALE GENOMIC DNA]</scope>
    <source>
        <strain evidence="2 3">Bp0003</strain>
    </source>
</reference>
<protein>
    <submittedName>
        <fullName evidence="2">Uncharacterized protein</fullName>
    </submittedName>
</protein>
<dbReference type="Proteomes" id="UP000297910">
    <property type="component" value="Unassembled WGS sequence"/>
</dbReference>
<evidence type="ECO:0000313" key="2">
    <source>
        <dbReference type="EMBL" id="TGO26279.1"/>
    </source>
</evidence>
<evidence type="ECO:0000313" key="3">
    <source>
        <dbReference type="Proteomes" id="UP000297910"/>
    </source>
</evidence>
<proteinExistence type="predicted"/>
<accession>A0A4Z1FTN1</accession>
<keyword evidence="3" id="KW-1185">Reference proteome</keyword>
<comment type="caution">
    <text evidence="2">The sequence shown here is derived from an EMBL/GenBank/DDBJ whole genome shotgun (WGS) entry which is preliminary data.</text>
</comment>
<dbReference type="EMBL" id="PQXI01000063">
    <property type="protein sequence ID" value="TGO26279.1"/>
    <property type="molecule type" value="Genomic_DNA"/>
</dbReference>
<dbReference type="AlphaFoldDB" id="A0A4Z1FTN1"/>
<name>A0A4Z1FTN1_9HELO</name>
<feature type="region of interest" description="Disordered" evidence="1">
    <location>
        <begin position="1"/>
        <end position="27"/>
    </location>
</feature>
<sequence length="100" mass="11282">MPSLPPHLVRDLSPSLPSSLKSRSDPTFFEVPSPDVKATQKQIDAYEKMLNDLPEDSKKKLKKLQKEHGLTQDQLILAALKQWAPQYVGAFKMAMFFGIV</sequence>